<sequence length="279" mass="31050">MQKQSFSIALDEELTLRGDIHTEEVAGSAQPILLFCHGFKGFKDWGSFPYVADELAKQGITTIRFNFSCNGVGESLTEFDELEKFGRNTYARELADLQALTERILSGELPLPDYVDKTKLYVLGHSKGGGDAILFGANNPHVAGIVTWNGIAHVDLFDEKLRRQIEETGVGYIANARTGQDMPITRVVIEDVDNNRQQYDILELVSTMEQPLCIITGEKDYVRLVEGAKRIHQAAKNSELHWIEGGDHTFNTRHPFAGTSAPLEAAIKQTVAFVRTPRT</sequence>
<accession>A0A220MK20</accession>
<name>A0A220MK20_9BACL</name>
<evidence type="ECO:0000313" key="2">
    <source>
        <dbReference type="Proteomes" id="UP000197781"/>
    </source>
</evidence>
<dbReference type="RefSeq" id="WP_088908880.1">
    <property type="nucleotide sequence ID" value="NZ_CP018145.1"/>
</dbReference>
<dbReference type="PANTHER" id="PTHR42886:SF53">
    <property type="entry name" value="ALPHA_BETA-HYDROLASES SUPERFAMILY PROTEIN"/>
    <property type="match status" value="1"/>
</dbReference>
<dbReference type="EMBL" id="CP018145">
    <property type="protein sequence ID" value="ASJ55195.1"/>
    <property type="molecule type" value="Genomic_DNA"/>
</dbReference>
<dbReference type="InterPro" id="IPR029058">
    <property type="entry name" value="AB_hydrolase_fold"/>
</dbReference>
<gene>
    <name evidence="1" type="ORF">BP422_17550</name>
</gene>
<keyword evidence="1" id="KW-0378">Hydrolase</keyword>
<evidence type="ECO:0000313" key="1">
    <source>
        <dbReference type="EMBL" id="ASJ55195.1"/>
    </source>
</evidence>
<protein>
    <submittedName>
        <fullName evidence="1">Alpha/beta hydrolase</fullName>
    </submittedName>
</protein>
<proteinExistence type="predicted"/>
<dbReference type="GO" id="GO:0016787">
    <property type="term" value="F:hydrolase activity"/>
    <property type="evidence" value="ECO:0007669"/>
    <property type="project" value="UniProtKB-KW"/>
</dbReference>
<dbReference type="Proteomes" id="UP000197781">
    <property type="component" value="Chromosome"/>
</dbReference>
<organism evidence="1 2">
    <name type="scientific">Brevibacillus formosus</name>
    <dbReference type="NCBI Taxonomy" id="54913"/>
    <lineage>
        <taxon>Bacteria</taxon>
        <taxon>Bacillati</taxon>
        <taxon>Bacillota</taxon>
        <taxon>Bacilli</taxon>
        <taxon>Bacillales</taxon>
        <taxon>Paenibacillaceae</taxon>
        <taxon>Brevibacillus</taxon>
    </lineage>
</organism>
<dbReference type="Gene3D" id="3.40.50.1820">
    <property type="entry name" value="alpha/beta hydrolase"/>
    <property type="match status" value="1"/>
</dbReference>
<dbReference type="KEGG" id="bfm:BP422_17550"/>
<dbReference type="AlphaFoldDB" id="A0A220MK20"/>
<reference evidence="1 2" key="1">
    <citation type="submission" date="2016-11" db="EMBL/GenBank/DDBJ databases">
        <authorList>
            <person name="Jaros S."/>
            <person name="Januszkiewicz K."/>
            <person name="Wedrychowicz H."/>
        </authorList>
    </citation>
    <scope>NUCLEOTIDE SEQUENCE [LARGE SCALE GENOMIC DNA]</scope>
    <source>
        <strain evidence="1 2">NF2</strain>
    </source>
</reference>
<dbReference type="PANTHER" id="PTHR42886">
    <property type="entry name" value="RE40534P-RELATED"/>
    <property type="match status" value="1"/>
</dbReference>
<dbReference type="SUPFAM" id="SSF53474">
    <property type="entry name" value="alpha/beta-Hydrolases"/>
    <property type="match status" value="1"/>
</dbReference>